<name>A0A0D2ACN1_9PEZI</name>
<dbReference type="EMBL" id="KN847541">
    <property type="protein sequence ID" value="KIW04235.1"/>
    <property type="molecule type" value="Genomic_DNA"/>
</dbReference>
<dbReference type="Pfam" id="PF00266">
    <property type="entry name" value="Aminotran_5"/>
    <property type="match status" value="1"/>
</dbReference>
<protein>
    <recommendedName>
        <fullName evidence="1">Aminotransferase class V domain-containing protein</fullName>
    </recommendedName>
</protein>
<reference evidence="2 3" key="1">
    <citation type="submission" date="2015-01" db="EMBL/GenBank/DDBJ databases">
        <title>The Genome Sequence of Ochroconis gallopava CBS43764.</title>
        <authorList>
            <consortium name="The Broad Institute Genomics Platform"/>
            <person name="Cuomo C."/>
            <person name="de Hoog S."/>
            <person name="Gorbushina A."/>
            <person name="Stielow B."/>
            <person name="Teixiera M."/>
            <person name="Abouelleil A."/>
            <person name="Chapman S.B."/>
            <person name="Priest M."/>
            <person name="Young S.K."/>
            <person name="Wortman J."/>
            <person name="Nusbaum C."/>
            <person name="Birren B."/>
        </authorList>
    </citation>
    <scope>NUCLEOTIDE SEQUENCE [LARGE SCALE GENOMIC DNA]</scope>
    <source>
        <strain evidence="2 3">CBS 43764</strain>
    </source>
</reference>
<dbReference type="Gene3D" id="3.90.1150.10">
    <property type="entry name" value="Aspartate Aminotransferase, domain 1"/>
    <property type="match status" value="1"/>
</dbReference>
<dbReference type="AlphaFoldDB" id="A0A0D2ACN1"/>
<dbReference type="Proteomes" id="UP000053259">
    <property type="component" value="Unassembled WGS sequence"/>
</dbReference>
<evidence type="ECO:0000259" key="1">
    <source>
        <dbReference type="Pfam" id="PF00266"/>
    </source>
</evidence>
<dbReference type="InterPro" id="IPR015424">
    <property type="entry name" value="PyrdxlP-dep_Trfase"/>
</dbReference>
<dbReference type="GO" id="GO:0043545">
    <property type="term" value="P:molybdopterin cofactor metabolic process"/>
    <property type="evidence" value="ECO:0007669"/>
    <property type="project" value="TreeGrafter"/>
</dbReference>
<organism evidence="2 3">
    <name type="scientific">Verruconis gallopava</name>
    <dbReference type="NCBI Taxonomy" id="253628"/>
    <lineage>
        <taxon>Eukaryota</taxon>
        <taxon>Fungi</taxon>
        <taxon>Dikarya</taxon>
        <taxon>Ascomycota</taxon>
        <taxon>Pezizomycotina</taxon>
        <taxon>Dothideomycetes</taxon>
        <taxon>Pleosporomycetidae</taxon>
        <taxon>Venturiales</taxon>
        <taxon>Sympoventuriaceae</taxon>
        <taxon>Verruconis</taxon>
    </lineage>
</organism>
<dbReference type="InParanoid" id="A0A0D2ACN1"/>
<dbReference type="GeneID" id="27312514"/>
<dbReference type="PANTHER" id="PTHR14237">
    <property type="entry name" value="MOLYBDOPTERIN COFACTOR SULFURASE MOSC"/>
    <property type="match status" value="1"/>
</dbReference>
<dbReference type="SUPFAM" id="SSF53383">
    <property type="entry name" value="PLP-dependent transferases"/>
    <property type="match status" value="1"/>
</dbReference>
<dbReference type="OrthoDB" id="10264306at2759"/>
<dbReference type="Gene3D" id="3.40.640.10">
    <property type="entry name" value="Type I PLP-dependent aspartate aminotransferase-like (Major domain)"/>
    <property type="match status" value="1"/>
</dbReference>
<dbReference type="HOGENOM" id="CLU_010913_2_0_1"/>
<dbReference type="InterPro" id="IPR000192">
    <property type="entry name" value="Aminotrans_V_dom"/>
</dbReference>
<dbReference type="PANTHER" id="PTHR14237:SF80">
    <property type="entry name" value="MOLYBDENUM COFACTOR SULFURASE"/>
    <property type="match status" value="1"/>
</dbReference>
<keyword evidence="3" id="KW-1185">Reference proteome</keyword>
<dbReference type="GO" id="GO:0008265">
    <property type="term" value="F:molybdenum cofactor sulfurtransferase activity"/>
    <property type="evidence" value="ECO:0007669"/>
    <property type="project" value="TreeGrafter"/>
</dbReference>
<dbReference type="STRING" id="253628.A0A0D2ACN1"/>
<dbReference type="RefSeq" id="XP_016214104.1">
    <property type="nucleotide sequence ID" value="XM_016357902.1"/>
</dbReference>
<accession>A0A0D2ACN1</accession>
<dbReference type="VEuPathDB" id="FungiDB:PV09_04541"/>
<sequence>MVMLASTSPLVLERHPHIAGPKGSSTHSVNTLYDEKAQSNIHLNSTTSSSTLFQPVKIQAAKQEAPLARRDVITRIKKALKGSNAKAKGSLDPGVPYKFSTASASSSVISTDNLKNKLEGYNMKVEKLRSVEYPDLKGRAYLDNAGTQLPAKSLVDKFAKDLGAHIYGNPHTHSLPARNSSSRVATVRKRALEFFRANADDYDLVFVANASAAIKLVGESIKDYVDSMNDERKGMNASKFWYGYHKDAHNSLIGTRELTKANSHCFKDDDEVEQWIQGLSQEATTSSDGSDSAIVSLFAYPGQSNMTGRRLPLRWLKDIKTRSSNVFTLLDAAALATTKQINVDEWQPDFMAISFYKIFGFPDLGGLLIRKSAAHLFSKKKYFAGGTVDGVTVLEKPFMVRRTPLNEQLEEGTLPFHNIIALDHALDVHRKLFTNMDTISSHVAALTGYCYAQLRTLKHKTEQPLCEIYSTSSIGDPSTHGGTISFNVYRSDGSKVGYRSVEQAADKANLYVRSGAMCNPGGMATHLGWSPEELENVFKAGMRCSKPIEVWQGKWTGVVRVSFGANSTRSDVDMLIDFLKRVYVNGADGHPPVAAAS</sequence>
<dbReference type="InterPro" id="IPR015422">
    <property type="entry name" value="PyrdxlP-dep_Trfase_small"/>
</dbReference>
<proteinExistence type="predicted"/>
<dbReference type="InterPro" id="IPR015421">
    <property type="entry name" value="PyrdxlP-dep_Trfase_major"/>
</dbReference>
<evidence type="ECO:0000313" key="3">
    <source>
        <dbReference type="Proteomes" id="UP000053259"/>
    </source>
</evidence>
<evidence type="ECO:0000313" key="2">
    <source>
        <dbReference type="EMBL" id="KIW04235.1"/>
    </source>
</evidence>
<gene>
    <name evidence="2" type="ORF">PV09_04541</name>
</gene>
<feature type="domain" description="Aminotransferase class V" evidence="1">
    <location>
        <begin position="296"/>
        <end position="519"/>
    </location>
</feature>